<keyword evidence="2" id="KW-1185">Reference proteome</keyword>
<dbReference type="RefSeq" id="XP_025418907.1">
    <property type="nucleotide sequence ID" value="XM_025563122.1"/>
</dbReference>
<evidence type="ECO:0000313" key="3">
    <source>
        <dbReference type="RefSeq" id="XP_025418907.1"/>
    </source>
</evidence>
<proteinExistence type="predicted"/>
<evidence type="ECO:0000313" key="2">
    <source>
        <dbReference type="Proteomes" id="UP000694846"/>
    </source>
</evidence>
<dbReference type="EMBL" id="GGMS01014955">
    <property type="protein sequence ID" value="MBY84158.1"/>
    <property type="molecule type" value="Transcribed_RNA"/>
</dbReference>
<dbReference type="Proteomes" id="UP000694846">
    <property type="component" value="Unplaced"/>
</dbReference>
<reference evidence="3" key="2">
    <citation type="submission" date="2025-04" db="UniProtKB">
        <authorList>
            <consortium name="RefSeq"/>
        </authorList>
    </citation>
    <scope>IDENTIFICATION</scope>
    <source>
        <tissue evidence="3">Whole body</tissue>
    </source>
</reference>
<sequence length="239" mass="27183">MTFPGAIDYRHCCLLFILSTTYYRVTVSITVIDNYGPAEKDRARDIKDTVDDARSEKAEDEDAENKHFMDVYSLQSGPQQLEFGHVFEDPNVWEQRYEKKDFDAQRYQGKVKWGDKDGGYGEQYWDLNHGGAGESAHVSEDNGQYEEMNPLEHAQESRQRSVVYKPAVVIQLVKNKSKKPTRSVRNNNINRLLEPAVTQSMGTGNADKKNAPVLVFDLKTGVVMDEATGNKFILKPINK</sequence>
<dbReference type="AlphaFoldDB" id="A0A2S2R2D1"/>
<dbReference type="OrthoDB" id="8180894at2759"/>
<accession>A0A2S2R2D1</accession>
<protein>
    <submittedName>
        <fullName evidence="3">Uncharacterized protein LOC112689418 isoform X1</fullName>
    </submittedName>
</protein>
<evidence type="ECO:0000313" key="1">
    <source>
        <dbReference type="EMBL" id="MBY84158.1"/>
    </source>
</evidence>
<organism evidence="1">
    <name type="scientific">Sipha flava</name>
    <name type="common">yellow sugarcane aphid</name>
    <dbReference type="NCBI Taxonomy" id="143950"/>
    <lineage>
        <taxon>Eukaryota</taxon>
        <taxon>Metazoa</taxon>
        <taxon>Ecdysozoa</taxon>
        <taxon>Arthropoda</taxon>
        <taxon>Hexapoda</taxon>
        <taxon>Insecta</taxon>
        <taxon>Pterygota</taxon>
        <taxon>Neoptera</taxon>
        <taxon>Paraneoptera</taxon>
        <taxon>Hemiptera</taxon>
        <taxon>Sternorrhyncha</taxon>
        <taxon>Aphidomorpha</taxon>
        <taxon>Aphidoidea</taxon>
        <taxon>Aphididae</taxon>
        <taxon>Sipha</taxon>
    </lineage>
</organism>
<reference evidence="1" key="1">
    <citation type="submission" date="2018-04" db="EMBL/GenBank/DDBJ databases">
        <title>Transcriptome assembly of Sipha flava.</title>
        <authorList>
            <person name="Scully E.D."/>
            <person name="Geib S.M."/>
            <person name="Palmer N.A."/>
            <person name="Koch K."/>
            <person name="Bradshaw J."/>
            <person name="Heng-Moss T."/>
            <person name="Sarath G."/>
        </authorList>
    </citation>
    <scope>NUCLEOTIDE SEQUENCE</scope>
</reference>
<name>A0A2S2R2D1_9HEMI</name>
<gene>
    <name evidence="3" type="primary">LOC112689418</name>
    <name evidence="1" type="ORF">g.2406</name>
</gene>
<dbReference type="GeneID" id="112689418"/>